<comment type="caution">
    <text evidence="1">The sequence shown here is derived from an EMBL/GenBank/DDBJ whole genome shotgun (WGS) entry which is preliminary data.</text>
</comment>
<gene>
    <name evidence="1" type="ORF">KDA_65780</name>
</gene>
<dbReference type="Gene3D" id="3.40.50.1000">
    <property type="entry name" value="HAD superfamily/HAD-like"/>
    <property type="match status" value="1"/>
</dbReference>
<dbReference type="RefSeq" id="WP_126631098.1">
    <property type="nucleotide sequence ID" value="NZ_BIFT01000002.1"/>
</dbReference>
<dbReference type="EMBL" id="BIFT01000002">
    <property type="protein sequence ID" value="GCE31094.1"/>
    <property type="molecule type" value="Genomic_DNA"/>
</dbReference>
<keyword evidence="2" id="KW-1185">Reference proteome</keyword>
<evidence type="ECO:0000313" key="2">
    <source>
        <dbReference type="Proteomes" id="UP000287171"/>
    </source>
</evidence>
<protein>
    <submittedName>
        <fullName evidence="1">Haloacid dehalogenase</fullName>
    </submittedName>
</protein>
<dbReference type="Proteomes" id="UP000287171">
    <property type="component" value="Unassembled WGS sequence"/>
</dbReference>
<dbReference type="Pfam" id="PF12710">
    <property type="entry name" value="HAD"/>
    <property type="match status" value="1"/>
</dbReference>
<dbReference type="SUPFAM" id="SSF56784">
    <property type="entry name" value="HAD-like"/>
    <property type="match status" value="1"/>
</dbReference>
<evidence type="ECO:0000313" key="1">
    <source>
        <dbReference type="EMBL" id="GCE31094.1"/>
    </source>
</evidence>
<dbReference type="OrthoDB" id="9799365at2"/>
<reference evidence="2" key="1">
    <citation type="submission" date="2018-12" db="EMBL/GenBank/DDBJ databases">
        <title>Tengunoibacter tsumagoiensis gen. nov., sp. nov., Dictyobacter kobayashii sp. nov., D. alpinus sp. nov., and D. joshuensis sp. nov. and description of Dictyobacteraceae fam. nov. within the order Ktedonobacterales isolated from Tengu-no-mugimeshi.</title>
        <authorList>
            <person name="Wang C.M."/>
            <person name="Zheng Y."/>
            <person name="Sakai Y."/>
            <person name="Toyoda A."/>
            <person name="Minakuchi Y."/>
            <person name="Abe K."/>
            <person name="Yokota A."/>
            <person name="Yabe S."/>
        </authorList>
    </citation>
    <scope>NUCLEOTIDE SEQUENCE [LARGE SCALE GENOMIC DNA]</scope>
    <source>
        <strain evidence="2">Uno16</strain>
    </source>
</reference>
<proteinExistence type="predicted"/>
<dbReference type="InterPro" id="IPR023214">
    <property type="entry name" value="HAD_sf"/>
</dbReference>
<dbReference type="InterPro" id="IPR036412">
    <property type="entry name" value="HAD-like_sf"/>
</dbReference>
<accession>A0A402BI66</accession>
<organism evidence="1 2">
    <name type="scientific">Dictyobacter alpinus</name>
    <dbReference type="NCBI Taxonomy" id="2014873"/>
    <lineage>
        <taxon>Bacteria</taxon>
        <taxon>Bacillati</taxon>
        <taxon>Chloroflexota</taxon>
        <taxon>Ktedonobacteria</taxon>
        <taxon>Ktedonobacterales</taxon>
        <taxon>Dictyobacteraceae</taxon>
        <taxon>Dictyobacter</taxon>
    </lineage>
</organism>
<dbReference type="AlphaFoldDB" id="A0A402BI66"/>
<sequence>MTDQTTSTYEEPLQSWQDGATRTAIINFVQRVTDSTHPAYVPPAERIAAFDNDGTLWCEKPTYVQEIFIIKHFHNQVEQQPELRHVQPYKAFWENDRSYFETLDMEAINQLMLQAISSIPQAEYIQRVQDFFRDIRHPHYNRPVTELAFTPMLELIEYLNAYQFQIYIVTGGETDFVREISEKMYGIPRSKVIGSSVAVKFELHNGRPVLVRQMSMLEPFNEGEGKAINIHHHIGQQPILAVGNSNGDLDMLLYIEDQQRSTLPLLIHHDDAEREFAYEEGAERALKAAAERNWNIISMKNDFKRIFSFVPERVTSTSK</sequence>
<name>A0A402BI66_9CHLR</name>